<dbReference type="PANTHER" id="PTHR39639">
    <property type="entry name" value="CHROMOSOME 16, WHOLE GENOME SHOTGUN SEQUENCE"/>
    <property type="match status" value="1"/>
</dbReference>
<organism evidence="2 3">
    <name type="scientific">Sellimonas catena</name>
    <dbReference type="NCBI Taxonomy" id="2994035"/>
    <lineage>
        <taxon>Bacteria</taxon>
        <taxon>Bacillati</taxon>
        <taxon>Bacillota</taxon>
        <taxon>Clostridia</taxon>
        <taxon>Lachnospirales</taxon>
        <taxon>Lachnospiraceae</taxon>
        <taxon>Sellimonas</taxon>
    </lineage>
</organism>
<dbReference type="PANTHER" id="PTHR39639:SF1">
    <property type="entry name" value="DUF262 DOMAIN-CONTAINING PROTEIN"/>
    <property type="match status" value="1"/>
</dbReference>
<dbReference type="EMBL" id="BSCH01000006">
    <property type="protein sequence ID" value="GLG89687.1"/>
    <property type="molecule type" value="Genomic_DNA"/>
</dbReference>
<name>A0A9W6CE71_9FIRM</name>
<dbReference type="InterPro" id="IPR004919">
    <property type="entry name" value="GmrSD_N"/>
</dbReference>
<dbReference type="AlphaFoldDB" id="A0A9W6CE71"/>
<dbReference type="Pfam" id="PF03235">
    <property type="entry name" value="GmrSD_N"/>
    <property type="match status" value="1"/>
</dbReference>
<evidence type="ECO:0000313" key="3">
    <source>
        <dbReference type="Proteomes" id="UP001145094"/>
    </source>
</evidence>
<dbReference type="Proteomes" id="UP001145094">
    <property type="component" value="Unassembled WGS sequence"/>
</dbReference>
<evidence type="ECO:0000259" key="1">
    <source>
        <dbReference type="Pfam" id="PF03235"/>
    </source>
</evidence>
<feature type="domain" description="GmrSD restriction endonucleases N-terminal" evidence="1">
    <location>
        <begin position="17"/>
        <end position="174"/>
    </location>
</feature>
<reference evidence="2" key="1">
    <citation type="submission" date="2022-11" db="EMBL/GenBank/DDBJ databases">
        <title>Draft genome sequence of Sellimonas catena strain 18CBH55.</title>
        <authorList>
            <person name="Hisatomi A."/>
            <person name="Ohkuma M."/>
            <person name="Sakamoto M."/>
        </authorList>
    </citation>
    <scope>NUCLEOTIDE SEQUENCE</scope>
    <source>
        <strain evidence="2">18CBH55</strain>
    </source>
</reference>
<dbReference type="RefSeq" id="WP_281844732.1">
    <property type="nucleotide sequence ID" value="NZ_BSCH01000006.1"/>
</dbReference>
<protein>
    <recommendedName>
        <fullName evidence="1">GmrSD restriction endonucleases N-terminal domain-containing protein</fullName>
    </recommendedName>
</protein>
<evidence type="ECO:0000313" key="2">
    <source>
        <dbReference type="EMBL" id="GLG89687.1"/>
    </source>
</evidence>
<gene>
    <name evidence="2" type="ORF">Selli2_11140</name>
</gene>
<sequence length="351" mass="41403">MSEIKILKRDSTKITIAEFYEKYKLDKYNFAPSYQRRGDVWSEEKQAFLLDTILKNYPMPPIFLHQRIDEETGSTKYDVIDGKQRLTAITKFLKGELALPLDFSDGAYGVQELDGIYFKDLDGALSDYKKQLWRYSITVEYVDTDELDIIDNIFDRLNRNGEPLEMQELRKAKYHDTELLSLIERCSKKINWNNISGIRFNRLQDQEFTSELLFILLEGDVDNGDRNSNLDDKYCEWNSKITKENSKIYERKFEKVSQYIQSLELDVTRYKITGVSHFYVLFALCVLCIERKADAKVLKGKLNEFYKKLRAQDNNPLVEEYRVSMQSNTKSKTQRKKRLEALVEYCLSKEI</sequence>
<comment type="caution">
    <text evidence="2">The sequence shown here is derived from an EMBL/GenBank/DDBJ whole genome shotgun (WGS) entry which is preliminary data.</text>
</comment>
<reference evidence="2" key="3">
    <citation type="journal article" date="2023" name="Int. J. Syst. Evol. Microbiol.">
        <title>Sellimonas catena sp. nov., isolated from human faeces.</title>
        <authorList>
            <person name="Hisatomi A."/>
            <person name="Ohkuma M."/>
            <person name="Sakamoto M."/>
        </authorList>
    </citation>
    <scope>NUCLEOTIDE SEQUENCE</scope>
    <source>
        <strain evidence="2">18CBH55</strain>
    </source>
</reference>
<proteinExistence type="predicted"/>
<accession>A0A9W6CE71</accession>
<reference evidence="2" key="2">
    <citation type="submission" date="2022-11" db="EMBL/GenBank/DDBJ databases">
        <title>Draft genome sequence of Sellimonas catena strain 18CBH55.</title>
        <authorList>
            <person name="Atsushi H."/>
            <person name="Moriya O."/>
            <person name="Mitsuo S."/>
        </authorList>
    </citation>
    <scope>NUCLEOTIDE SEQUENCE</scope>
    <source>
        <strain evidence="2">18CBH55</strain>
    </source>
</reference>